<dbReference type="InterPro" id="IPR000394">
    <property type="entry name" value="RNA_pol_sigma_54"/>
</dbReference>
<reference evidence="1 2" key="1">
    <citation type="submission" date="2017-07" db="EMBL/GenBank/DDBJ databases">
        <title>Fictibacillus sp. nov. GDSW-R2A3 Genome sequencing and assembly.</title>
        <authorList>
            <person name="Mayilraj S."/>
        </authorList>
    </citation>
    <scope>NUCLEOTIDE SEQUENCE [LARGE SCALE GENOMIC DNA]</scope>
    <source>
        <strain evidence="1 2">GDSW-R2A3</strain>
    </source>
</reference>
<gene>
    <name evidence="1" type="ORF">CGZ90_19410</name>
</gene>
<protein>
    <recommendedName>
        <fullName evidence="3">RNA polymerase sigma factor 54 core-binding domain-containing protein</fullName>
    </recommendedName>
</protein>
<accession>A0A235F588</accession>
<dbReference type="AlphaFoldDB" id="A0A235F588"/>
<organism evidence="1 2">
    <name type="scientific">Fictibacillus aquaticus</name>
    <dbReference type="NCBI Taxonomy" id="2021314"/>
    <lineage>
        <taxon>Bacteria</taxon>
        <taxon>Bacillati</taxon>
        <taxon>Bacillota</taxon>
        <taxon>Bacilli</taxon>
        <taxon>Bacillales</taxon>
        <taxon>Fictibacillaceae</taxon>
        <taxon>Fictibacillus</taxon>
    </lineage>
</organism>
<dbReference type="GO" id="GO:0001216">
    <property type="term" value="F:DNA-binding transcription activator activity"/>
    <property type="evidence" value="ECO:0007669"/>
    <property type="project" value="InterPro"/>
</dbReference>
<dbReference type="Proteomes" id="UP000215059">
    <property type="component" value="Unassembled WGS sequence"/>
</dbReference>
<keyword evidence="2" id="KW-1185">Reference proteome</keyword>
<evidence type="ECO:0008006" key="3">
    <source>
        <dbReference type="Google" id="ProtNLM"/>
    </source>
</evidence>
<dbReference type="EMBL" id="NOII01000055">
    <property type="protein sequence ID" value="OYD56087.1"/>
    <property type="molecule type" value="Genomic_DNA"/>
</dbReference>
<name>A0A235F588_9BACL</name>
<dbReference type="Pfam" id="PF00309">
    <property type="entry name" value="Sigma54_AID"/>
    <property type="match status" value="1"/>
</dbReference>
<sequence length="53" mass="6137">MMMEMGLYQQQNLSLVMTTELRQAIAILQYPGYELSSFLQEQANENPLIEVVE</sequence>
<dbReference type="GO" id="GO:0016987">
    <property type="term" value="F:sigma factor activity"/>
    <property type="evidence" value="ECO:0007669"/>
    <property type="project" value="InterPro"/>
</dbReference>
<proteinExistence type="predicted"/>
<evidence type="ECO:0000313" key="1">
    <source>
        <dbReference type="EMBL" id="OYD56087.1"/>
    </source>
</evidence>
<comment type="caution">
    <text evidence="1">The sequence shown here is derived from an EMBL/GenBank/DDBJ whole genome shotgun (WGS) entry which is preliminary data.</text>
</comment>
<feature type="non-terminal residue" evidence="1">
    <location>
        <position position="53"/>
    </location>
</feature>
<evidence type="ECO:0000313" key="2">
    <source>
        <dbReference type="Proteomes" id="UP000215059"/>
    </source>
</evidence>